<gene>
    <name evidence="1" type="ORF">NLG97_g6477</name>
</gene>
<keyword evidence="2" id="KW-1185">Reference proteome</keyword>
<name>A0ACC1QPK1_9HYPO</name>
<sequence length="297" mass="33094">MIDLQMPEKPTADQYWIQDQVAAFASTTPPLDFDMSDILEVDLQAHNVSLDAASFTLTAGRDQLYFDRVHPVASIIHHASQTDFQNSQPAQSDYLSAAINASGERSQPPFAEAIVATTICWRGLSLKRMAPVPVACSSDASHSILPCYESLFQTLKKRQALMLVPQSYAQPLEPMRLFAHMLNHAAVVWMYLIMDGWHGEVEQHMYDDRYASAKVDEAIRSLGGLPRATPRKSRLHDQSPEALAKDPSNANRLATKYTDVLEAEDMGGYCKTAPTLLAVRDEDLQLTDEMPILDWMG</sequence>
<reference evidence="1" key="1">
    <citation type="submission" date="2022-07" db="EMBL/GenBank/DDBJ databases">
        <title>Genome Sequence of Lecanicillium saksenae.</title>
        <authorList>
            <person name="Buettner E."/>
        </authorList>
    </citation>
    <scope>NUCLEOTIDE SEQUENCE</scope>
    <source>
        <strain evidence="1">VT-O1</strain>
    </source>
</reference>
<comment type="caution">
    <text evidence="1">The sequence shown here is derived from an EMBL/GenBank/DDBJ whole genome shotgun (WGS) entry which is preliminary data.</text>
</comment>
<protein>
    <submittedName>
        <fullName evidence="1">Uncharacterized protein</fullName>
    </submittedName>
</protein>
<organism evidence="1 2">
    <name type="scientific">Lecanicillium saksenae</name>
    <dbReference type="NCBI Taxonomy" id="468837"/>
    <lineage>
        <taxon>Eukaryota</taxon>
        <taxon>Fungi</taxon>
        <taxon>Dikarya</taxon>
        <taxon>Ascomycota</taxon>
        <taxon>Pezizomycotina</taxon>
        <taxon>Sordariomycetes</taxon>
        <taxon>Hypocreomycetidae</taxon>
        <taxon>Hypocreales</taxon>
        <taxon>Cordycipitaceae</taxon>
        <taxon>Lecanicillium</taxon>
    </lineage>
</organism>
<proteinExistence type="predicted"/>
<dbReference type="Proteomes" id="UP001148737">
    <property type="component" value="Unassembled WGS sequence"/>
</dbReference>
<dbReference type="EMBL" id="JANAKD010000860">
    <property type="protein sequence ID" value="KAJ3487135.1"/>
    <property type="molecule type" value="Genomic_DNA"/>
</dbReference>
<evidence type="ECO:0000313" key="2">
    <source>
        <dbReference type="Proteomes" id="UP001148737"/>
    </source>
</evidence>
<accession>A0ACC1QPK1</accession>
<evidence type="ECO:0000313" key="1">
    <source>
        <dbReference type="EMBL" id="KAJ3487135.1"/>
    </source>
</evidence>